<dbReference type="HOGENOM" id="CLU_2080809_0_0_11"/>
<dbReference type="AlphaFoldDB" id="Q6NKJ0"/>
<evidence type="ECO:0000313" key="1">
    <source>
        <dbReference type="EMBL" id="CAE48539.1"/>
    </source>
</evidence>
<name>Q6NKJ0_CORDI</name>
<gene>
    <name evidence="1" type="ordered locus">DIP0028</name>
</gene>
<evidence type="ECO:0000313" key="2">
    <source>
        <dbReference type="Proteomes" id="UP000002198"/>
    </source>
</evidence>
<dbReference type="KEGG" id="cdi:DIP0028"/>
<organism evidence="1 2">
    <name type="scientific">Corynebacterium diphtheriae (strain ATCC 700971 / NCTC 13129 / Biotype gravis)</name>
    <dbReference type="NCBI Taxonomy" id="257309"/>
    <lineage>
        <taxon>Bacteria</taxon>
        <taxon>Bacillati</taxon>
        <taxon>Actinomycetota</taxon>
        <taxon>Actinomycetes</taxon>
        <taxon>Mycobacteriales</taxon>
        <taxon>Corynebacteriaceae</taxon>
        <taxon>Corynebacterium</taxon>
    </lineage>
</organism>
<accession>Q6NKJ0</accession>
<sequence length="117" mass="13298">MEEIVELHGWKLSPDFIHTLWIKLCTSSPPADLFEILWENSRSHTSNTQLFDHHSVNNTHVIIHIVDNCCGIFFTRSALCSQTKSCEILVDNYKNLGITQNSCALYPTKNWGVGPPQ</sequence>
<dbReference type="EMBL" id="BX248354">
    <property type="protein sequence ID" value="CAE48539.1"/>
    <property type="molecule type" value="Genomic_DNA"/>
</dbReference>
<dbReference type="Proteomes" id="UP000002198">
    <property type="component" value="Chromosome"/>
</dbReference>
<proteinExistence type="predicted"/>
<protein>
    <submittedName>
        <fullName evidence="1">Uncharacterized protein</fullName>
    </submittedName>
</protein>
<reference evidence="1 2" key="1">
    <citation type="journal article" date="2003" name="Nucleic Acids Res.">
        <title>The complete genome sequence and analysis of Corynebacterium diphtheriae NCTC13129.</title>
        <authorList>
            <person name="Cerdeno-Tarraga A.M."/>
            <person name="Efstratiou A."/>
            <person name="Dover L.G."/>
            <person name="Holden M.T.G."/>
            <person name="Pallen M."/>
            <person name="Bentley S.D."/>
            <person name="Besra G.S."/>
            <person name="Churcher C."/>
            <person name="James K.D."/>
            <person name="De Zoysa A."/>
            <person name="Chillingworth T."/>
            <person name="Cronin A."/>
            <person name="Dowd L."/>
            <person name="Feltwell T."/>
            <person name="Hamlin N."/>
            <person name="Holroyd S."/>
            <person name="Jagels K."/>
            <person name="Moule S."/>
            <person name="Quail M.A."/>
            <person name="Rabbinowitsch E."/>
            <person name="Rutherford K."/>
            <person name="Thomson N.R."/>
            <person name="Unwin L."/>
            <person name="Whitehead S."/>
            <person name="Barrell B.G.Parkhill.J."/>
        </authorList>
    </citation>
    <scope>NUCLEOTIDE SEQUENCE [LARGE SCALE GENOMIC DNA]</scope>
    <source>
        <strain evidence="2">ATCC 700971 / NCTC 13129 / Biotype gravis</strain>
    </source>
</reference>
<keyword evidence="2" id="KW-1185">Reference proteome</keyword>